<dbReference type="Proteomes" id="UP000800303">
    <property type="component" value="Unassembled WGS sequence"/>
</dbReference>
<evidence type="ECO:0000256" key="1">
    <source>
        <dbReference type="SAM" id="MobiDB-lite"/>
    </source>
</evidence>
<dbReference type="InterPro" id="IPR036465">
    <property type="entry name" value="vWFA_dom_sf"/>
</dbReference>
<reference evidence="2 3" key="1">
    <citation type="submission" date="2020-01" db="EMBL/GenBank/DDBJ databases">
        <title>Polyphasic characterisation and genomic insights into a novel alkali tolerant bacterium VR-M41.</title>
        <authorList>
            <person name="Vemuluri V.R."/>
        </authorList>
    </citation>
    <scope>NUCLEOTIDE SEQUENCE [LARGE SCALE GENOMIC DNA]</scope>
    <source>
        <strain evidence="2 3">VR-M41</strain>
    </source>
</reference>
<dbReference type="SUPFAM" id="SSF53300">
    <property type="entry name" value="vWA-like"/>
    <property type="match status" value="1"/>
</dbReference>
<dbReference type="Pfam" id="PF05762">
    <property type="entry name" value="VWA_CoxE"/>
    <property type="match status" value="1"/>
</dbReference>
<dbReference type="EMBL" id="JAAFGS010000004">
    <property type="protein sequence ID" value="NGZ76431.1"/>
    <property type="molecule type" value="Genomic_DNA"/>
</dbReference>
<proteinExistence type="predicted"/>
<comment type="caution">
    <text evidence="2">The sequence shown here is derived from an EMBL/GenBank/DDBJ whole genome shotgun (WGS) entry which is preliminary data.</text>
</comment>
<sequence>MYDANESNEAEDSKQQAHSVSRWRLILGEAAEKHLESMNGPGGLRLTEEEAIMDAALAAIYDDTDGSQGTSVGGSGKGSGSSGGGRGAGSGRGSVNLSRWLGDVRNLFSEDVVSIIQNDAIERRGWKQLLFEPELLSSVKPDIQMVGTLMALKGKIPEKTKDTARMLVKAVVDELMARMKEDMRRAVTGALNKRQHTPLPSLSGLDWKRTIQRNLKHYDMERKMIIPERFYYFDRARRSKEWTVILDIDQSGSMAESVIWASVTGAIFASMPALDTRVVVFDTEVVDLTEQCADDPVDMLFGIQLGGGTDINKSVAYCENFIEDPKKTLFIMITDLYEGGNQAALVRRMREMRESGVRTLCLLALSDGGRPFYDERLARLLSRDGTPCFACTPGMLPELVAGALQGQDMSALAKKLTSEKG</sequence>
<evidence type="ECO:0000313" key="2">
    <source>
        <dbReference type="EMBL" id="NGZ76431.1"/>
    </source>
</evidence>
<gene>
    <name evidence="2" type="ORF">GYN08_13965</name>
</gene>
<protein>
    <submittedName>
        <fullName evidence="2">VWA domain-containing protein</fullName>
    </submittedName>
</protein>
<name>A0ABX0F645_9BACL</name>
<feature type="region of interest" description="Disordered" evidence="1">
    <location>
        <begin position="66"/>
        <end position="92"/>
    </location>
</feature>
<keyword evidence="3" id="KW-1185">Reference proteome</keyword>
<organism evidence="2 3">
    <name type="scientific">Saccharibacillus alkalitolerans</name>
    <dbReference type="NCBI Taxonomy" id="2705290"/>
    <lineage>
        <taxon>Bacteria</taxon>
        <taxon>Bacillati</taxon>
        <taxon>Bacillota</taxon>
        <taxon>Bacilli</taxon>
        <taxon>Bacillales</taxon>
        <taxon>Paenibacillaceae</taxon>
        <taxon>Saccharibacillus</taxon>
    </lineage>
</organism>
<dbReference type="InterPro" id="IPR050458">
    <property type="entry name" value="LolB"/>
</dbReference>
<accession>A0ABX0F645</accession>
<dbReference type="RefSeq" id="WP_166275625.1">
    <property type="nucleotide sequence ID" value="NZ_JAAFGS010000004.1"/>
</dbReference>
<dbReference type="InterPro" id="IPR008912">
    <property type="entry name" value="Uncharacterised_CoxE"/>
</dbReference>
<dbReference type="PANTHER" id="PTHR30634">
    <property type="entry name" value="OUTER MEMBRANE LOLAB LIPOPROTEIN INSERTION APPARATUS"/>
    <property type="match status" value="1"/>
</dbReference>
<feature type="compositionally biased region" description="Gly residues" evidence="1">
    <location>
        <begin position="71"/>
        <end position="92"/>
    </location>
</feature>
<evidence type="ECO:0000313" key="3">
    <source>
        <dbReference type="Proteomes" id="UP000800303"/>
    </source>
</evidence>
<dbReference type="PANTHER" id="PTHR30634:SF16">
    <property type="entry name" value="OUTER-MEMBRANE LIPOPROTEIN LOLB"/>
    <property type="match status" value="1"/>
</dbReference>